<dbReference type="PANTHER" id="PTHR12442">
    <property type="entry name" value="DYNEIN INTERMEDIATE CHAIN"/>
    <property type="match status" value="1"/>
</dbReference>
<dbReference type="PROSITE" id="PS50082">
    <property type="entry name" value="WD_REPEATS_2"/>
    <property type="match status" value="1"/>
</dbReference>
<dbReference type="PANTHER" id="PTHR12442:SF12">
    <property type="entry name" value="DYNEIN AXONEMAL INTERMEDIATE CHAIN 4"/>
    <property type="match status" value="1"/>
</dbReference>
<reference evidence="14" key="1">
    <citation type="journal article" date="2010" name="Science">
        <title>Plasticity of animal genome architecture unmasked by rapid evolution of a pelagic tunicate.</title>
        <authorList>
            <person name="Denoeud F."/>
            <person name="Henriet S."/>
            <person name="Mungpakdee S."/>
            <person name="Aury J.M."/>
            <person name="Da Silva C."/>
            <person name="Brinkmann H."/>
            <person name="Mikhaleva J."/>
            <person name="Olsen L.C."/>
            <person name="Jubin C."/>
            <person name="Canestro C."/>
            <person name="Bouquet J.M."/>
            <person name="Danks G."/>
            <person name="Poulain J."/>
            <person name="Campsteijn C."/>
            <person name="Adamski M."/>
            <person name="Cross I."/>
            <person name="Yadetie F."/>
            <person name="Muffato M."/>
            <person name="Louis A."/>
            <person name="Butcher S."/>
            <person name="Tsagkogeorga G."/>
            <person name="Konrad A."/>
            <person name="Singh S."/>
            <person name="Jensen M.F."/>
            <person name="Cong E.H."/>
            <person name="Eikeseth-Otteraa H."/>
            <person name="Noel B."/>
            <person name="Anthouard V."/>
            <person name="Porcel B.M."/>
            <person name="Kachouri-Lafond R."/>
            <person name="Nishino A."/>
            <person name="Ugolini M."/>
            <person name="Chourrout P."/>
            <person name="Nishida H."/>
            <person name="Aasland R."/>
            <person name="Huzurbazar S."/>
            <person name="Westhof E."/>
            <person name="Delsuc F."/>
            <person name="Lehrach H."/>
            <person name="Reinhardt R."/>
            <person name="Weissenbach J."/>
            <person name="Roy S.W."/>
            <person name="Artiguenave F."/>
            <person name="Postlethwait J.H."/>
            <person name="Manak J.R."/>
            <person name="Thompson E.M."/>
            <person name="Jaillon O."/>
            <person name="Du Pasquier L."/>
            <person name="Boudinot P."/>
            <person name="Liberles D.A."/>
            <person name="Volff J.N."/>
            <person name="Philippe H."/>
            <person name="Lenhard B."/>
            <person name="Roest Crollius H."/>
            <person name="Wincker P."/>
            <person name="Chourrout D."/>
        </authorList>
    </citation>
    <scope>NUCLEOTIDE SEQUENCE [LARGE SCALE GENOMIC DNA]</scope>
</reference>
<dbReference type="Gene3D" id="2.130.10.10">
    <property type="entry name" value="YVTN repeat-like/Quinoprotein amine dehydrogenase"/>
    <property type="match status" value="2"/>
</dbReference>
<dbReference type="InterPro" id="IPR036322">
    <property type="entry name" value="WD40_repeat_dom_sf"/>
</dbReference>
<gene>
    <name evidence="14" type="ORF">GSOID_T00018784001</name>
</gene>
<evidence type="ECO:0000256" key="5">
    <source>
        <dbReference type="ARBA" id="ARBA00022846"/>
    </source>
</evidence>
<evidence type="ECO:0000256" key="11">
    <source>
        <dbReference type="ARBA" id="ARBA00041557"/>
    </source>
</evidence>
<evidence type="ECO:0000256" key="8">
    <source>
        <dbReference type="ARBA" id="ARBA00023273"/>
    </source>
</evidence>
<dbReference type="AlphaFoldDB" id="E4Y5F8"/>
<keyword evidence="8" id="KW-0966">Cell projection</keyword>
<keyword evidence="2" id="KW-0963">Cytoplasm</keyword>
<dbReference type="InterPro" id="IPR015943">
    <property type="entry name" value="WD40/YVTN_repeat-like_dom_sf"/>
</dbReference>
<dbReference type="GO" id="GO:0003341">
    <property type="term" value="P:cilium movement"/>
    <property type="evidence" value="ECO:0007669"/>
    <property type="project" value="TreeGrafter"/>
</dbReference>
<evidence type="ECO:0000256" key="2">
    <source>
        <dbReference type="ARBA" id="ARBA00022490"/>
    </source>
</evidence>
<dbReference type="SMART" id="SM00320">
    <property type="entry name" value="WD40"/>
    <property type="match status" value="5"/>
</dbReference>
<dbReference type="PROSITE" id="PS50294">
    <property type="entry name" value="WD_REPEATS_REGION"/>
    <property type="match status" value="1"/>
</dbReference>
<organism evidence="14">
    <name type="scientific">Oikopleura dioica</name>
    <name type="common">Tunicate</name>
    <dbReference type="NCBI Taxonomy" id="34765"/>
    <lineage>
        <taxon>Eukaryota</taxon>
        <taxon>Metazoa</taxon>
        <taxon>Chordata</taxon>
        <taxon>Tunicata</taxon>
        <taxon>Appendicularia</taxon>
        <taxon>Copelata</taxon>
        <taxon>Oikopleuridae</taxon>
        <taxon>Oikopleura</taxon>
    </lineage>
</organism>
<evidence type="ECO:0000313" key="14">
    <source>
        <dbReference type="EMBL" id="CBY30842.1"/>
    </source>
</evidence>
<dbReference type="GO" id="GO:0045504">
    <property type="term" value="F:dynein heavy chain binding"/>
    <property type="evidence" value="ECO:0007669"/>
    <property type="project" value="TreeGrafter"/>
</dbReference>
<keyword evidence="6" id="KW-0969">Cilium</keyword>
<dbReference type="InterPro" id="IPR050687">
    <property type="entry name" value="Dynein_IC"/>
</dbReference>
<keyword evidence="4" id="KW-0677">Repeat</keyword>
<dbReference type="GO" id="GO:0120293">
    <property type="term" value="C:dynein axonemal particle"/>
    <property type="evidence" value="ECO:0007669"/>
    <property type="project" value="UniProtKB-SubCell"/>
</dbReference>
<protein>
    <recommendedName>
        <fullName evidence="10">Dynein axonemal intermediate chain 4</fullName>
    </recommendedName>
    <alternativeName>
        <fullName evidence="11">WD repeat-containing protein 78</fullName>
    </alternativeName>
</protein>
<evidence type="ECO:0000256" key="6">
    <source>
        <dbReference type="ARBA" id="ARBA00023069"/>
    </source>
</evidence>
<proteinExistence type="predicted"/>
<dbReference type="GO" id="GO:0005858">
    <property type="term" value="C:axonemal dynein complex"/>
    <property type="evidence" value="ECO:0007669"/>
    <property type="project" value="TreeGrafter"/>
</dbReference>
<dbReference type="InterPro" id="IPR001680">
    <property type="entry name" value="WD40_rpt"/>
</dbReference>
<comment type="subcellular location">
    <subcellularLocation>
        <location evidence="1">Cytoplasm</location>
        <location evidence="1">Cytoskeleton</location>
        <location evidence="1">Flagellum axoneme</location>
    </subcellularLocation>
    <subcellularLocation>
        <location evidence="9">Dynein axonemal particle</location>
    </subcellularLocation>
</comment>
<feature type="repeat" description="WD" evidence="12">
    <location>
        <begin position="558"/>
        <end position="590"/>
    </location>
</feature>
<evidence type="ECO:0000256" key="3">
    <source>
        <dbReference type="ARBA" id="ARBA00022574"/>
    </source>
</evidence>
<sequence length="723" mass="81150">MTLNTLYQKIVFLNKLSRCNHLSYLILTFITGTFGGTFGTRGTSVTLGRSFLERSTKSGIDTDLLRSEAPEYEDVASPFQNNTNQTRSVAFDEVWRPKSAPKPVELTPSELEEMTSVKLAETETIFYFRHEGNVANDEVDNIEQIGEVNFAYDKLLKSKATTDDKFMERGMQTFNPMMKPLPVVRASAEVKQKIQTDKISFAEAASQVSDYLLENVNESSSENPAPLQREEIKEEDTKSTTKLGSMMMSTASAGASASMASSKSAVISTRNKSEKLQREKNFKIILSSSQFSSALKLVERVLSLNIHNAQVGTFRNTNALDITGESWQLPDEVGFQTLWEYSTEETAGLVVNHVTWHPTDQDLIAVAYGFLDEENQNRSRGLVACWTIANLEHPTRVYSFKSPVCKVAFSELQNLLAVGLYDGEISVINMKAKESMLNTVDSKGKHMAPVWGLEWIKRERGGDEKQEVLVSAAGDGRVVQWTIRKGLEFLDLMKVKRSQPKTRKTREKKSSNTKISHFAPNTAIAFSPKNDGTYLVGTEEGLIHRCSCAYNEQTLDSYQGHGGPIFSIAWHPTVDQFFASASEDWSIRLWHQKHEKPFAVLLTSGQRPIHDICWSPYAQTKLLSVNDRTLDIWDYSKSILDPISSTTLNSSSKSINFAPHSDSIFLGDSDGKVFVKKVRIFLDEEFSKLKCFKTVGIKSLEDPEKPFLELVHNTFKSQKDVSK</sequence>
<keyword evidence="3 12" id="KW-0853">WD repeat</keyword>
<dbReference type="Proteomes" id="UP000011014">
    <property type="component" value="Unassembled WGS sequence"/>
</dbReference>
<evidence type="ECO:0000256" key="1">
    <source>
        <dbReference type="ARBA" id="ARBA00004611"/>
    </source>
</evidence>
<dbReference type="EMBL" id="FN654286">
    <property type="protein sequence ID" value="CBY30842.1"/>
    <property type="molecule type" value="Genomic_DNA"/>
</dbReference>
<evidence type="ECO:0000256" key="4">
    <source>
        <dbReference type="ARBA" id="ARBA00022737"/>
    </source>
</evidence>
<evidence type="ECO:0000256" key="9">
    <source>
        <dbReference type="ARBA" id="ARBA00024190"/>
    </source>
</evidence>
<dbReference type="SUPFAM" id="SSF50978">
    <property type="entry name" value="WD40 repeat-like"/>
    <property type="match status" value="1"/>
</dbReference>
<feature type="compositionally biased region" description="Basic and acidic residues" evidence="13">
    <location>
        <begin position="228"/>
        <end position="239"/>
    </location>
</feature>
<dbReference type="Pfam" id="PF00400">
    <property type="entry name" value="WD40"/>
    <property type="match status" value="1"/>
</dbReference>
<feature type="region of interest" description="Disordered" evidence="13">
    <location>
        <begin position="216"/>
        <end position="241"/>
    </location>
</feature>
<keyword evidence="7" id="KW-0206">Cytoskeleton</keyword>
<evidence type="ECO:0000256" key="7">
    <source>
        <dbReference type="ARBA" id="ARBA00023212"/>
    </source>
</evidence>
<keyword evidence="5" id="KW-0282">Flagellum</keyword>
<dbReference type="GO" id="GO:0045503">
    <property type="term" value="F:dynein light chain binding"/>
    <property type="evidence" value="ECO:0007669"/>
    <property type="project" value="TreeGrafter"/>
</dbReference>
<accession>E4Y5F8</accession>
<name>E4Y5F8_OIKDI</name>
<evidence type="ECO:0000256" key="10">
    <source>
        <dbReference type="ARBA" id="ARBA00040002"/>
    </source>
</evidence>
<evidence type="ECO:0000256" key="12">
    <source>
        <dbReference type="PROSITE-ProRule" id="PRU00221"/>
    </source>
</evidence>
<evidence type="ECO:0000256" key="13">
    <source>
        <dbReference type="SAM" id="MobiDB-lite"/>
    </source>
</evidence>